<proteinExistence type="predicted"/>
<feature type="region of interest" description="Disordered" evidence="6">
    <location>
        <begin position="284"/>
        <end position="337"/>
    </location>
</feature>
<evidence type="ECO:0000259" key="7">
    <source>
        <dbReference type="Pfam" id="PF19055"/>
    </source>
</evidence>
<evidence type="ECO:0000256" key="3">
    <source>
        <dbReference type="ARBA" id="ARBA00022692"/>
    </source>
</evidence>
<keyword evidence="4" id="KW-1133">Transmembrane helix</keyword>
<name>A0A7R9GAX7_9CRUS</name>
<dbReference type="EMBL" id="OA882275">
    <property type="protein sequence ID" value="CAD7274344.1"/>
    <property type="molecule type" value="Genomic_DNA"/>
</dbReference>
<feature type="compositionally biased region" description="Basic residues" evidence="6">
    <location>
        <begin position="203"/>
        <end position="215"/>
    </location>
</feature>
<keyword evidence="9" id="KW-1185">Reference proteome</keyword>
<dbReference type="GO" id="GO:0005886">
    <property type="term" value="C:plasma membrane"/>
    <property type="evidence" value="ECO:0007669"/>
    <property type="project" value="TreeGrafter"/>
</dbReference>
<evidence type="ECO:0000256" key="5">
    <source>
        <dbReference type="ARBA" id="ARBA00023136"/>
    </source>
</evidence>
<dbReference type="PANTHER" id="PTHR48041:SF63">
    <property type="entry name" value="EARLY GENE AT 23, ISOFORM C"/>
    <property type="match status" value="1"/>
</dbReference>
<dbReference type="GO" id="GO:0140359">
    <property type="term" value="F:ABC-type transporter activity"/>
    <property type="evidence" value="ECO:0007669"/>
    <property type="project" value="InterPro"/>
</dbReference>
<dbReference type="InterPro" id="IPR050352">
    <property type="entry name" value="ABCG_transporters"/>
</dbReference>
<feature type="compositionally biased region" description="Basic and acidic residues" evidence="6">
    <location>
        <begin position="291"/>
        <end position="303"/>
    </location>
</feature>
<gene>
    <name evidence="8" type="ORF">NMOB1V02_LOCUS2180</name>
</gene>
<feature type="compositionally biased region" description="Basic residues" evidence="6">
    <location>
        <begin position="90"/>
        <end position="108"/>
    </location>
</feature>
<evidence type="ECO:0000256" key="1">
    <source>
        <dbReference type="ARBA" id="ARBA00004141"/>
    </source>
</evidence>
<feature type="region of interest" description="Disordered" evidence="6">
    <location>
        <begin position="363"/>
        <end position="383"/>
    </location>
</feature>
<dbReference type="Proteomes" id="UP000678499">
    <property type="component" value="Unassembled WGS sequence"/>
</dbReference>
<evidence type="ECO:0000256" key="2">
    <source>
        <dbReference type="ARBA" id="ARBA00022448"/>
    </source>
</evidence>
<feature type="region of interest" description="Disordered" evidence="6">
    <location>
        <begin position="82"/>
        <end position="128"/>
    </location>
</feature>
<evidence type="ECO:0000313" key="9">
    <source>
        <dbReference type="Proteomes" id="UP000678499"/>
    </source>
</evidence>
<organism evidence="8">
    <name type="scientific">Notodromas monacha</name>
    <dbReference type="NCBI Taxonomy" id="399045"/>
    <lineage>
        <taxon>Eukaryota</taxon>
        <taxon>Metazoa</taxon>
        <taxon>Ecdysozoa</taxon>
        <taxon>Arthropoda</taxon>
        <taxon>Crustacea</taxon>
        <taxon>Oligostraca</taxon>
        <taxon>Ostracoda</taxon>
        <taxon>Podocopa</taxon>
        <taxon>Podocopida</taxon>
        <taxon>Cypridocopina</taxon>
        <taxon>Cypridoidea</taxon>
        <taxon>Cyprididae</taxon>
        <taxon>Notodromas</taxon>
    </lineage>
</organism>
<accession>A0A7R9GAX7</accession>
<dbReference type="EMBL" id="CAJPEX010000238">
    <property type="protein sequence ID" value="CAG0914496.1"/>
    <property type="molecule type" value="Genomic_DNA"/>
</dbReference>
<dbReference type="Pfam" id="PF19055">
    <property type="entry name" value="ABC2_membrane_7"/>
    <property type="match status" value="1"/>
</dbReference>
<sequence length="552" mass="61231">MFDKVLLLSNGRLAYYGDVCQVVNHFTSLGFHIAPHYNPADFILDMVRGSSEVEETLVAAAAAAGGKMACCNRNCAQYAPSSRQHIASHNTHHHHQHHNQFSRTKSHRQKDAAAGRSRNASEASDGGLQRRCSCFDAGGGGGGGGGGGMDVGGERAALAGRTAASIRHGQRCACGGRPRVVAFRNINNVAEKVCRRSLTSQFPRKRNSGQKKKKKEGGGAEGDEGRTFKTKNKSLSEWSKSEEHESNWSLLHGDERHVLPGGKSVASRDAVLLDDGRTGFRVGSLDEDDDDHHNHDHDDDRHPHQNHHHHHHHHHHSSHSHHHHHHPHRRHPNKASSDAVVHFHQMDPHVELRALLDPTKRFEAGSQDEEDSGRSSWSDECKSTCSCCDERRNPDGLDMDLDAHQQNHDLDPVVVVDLMGHDEDQHHHHHDHDHDDHDPHHRRQLVDAGVGLLLPGLTTNSAAGKQGQQQQQSRPTSTKLSTTTTTTTSSTGQQDQGADVPKWPTSFWTQFKTLISSVDITSLYACLSVCPSRMRRRHIRRETECQCPPTLN</sequence>
<dbReference type="InterPro" id="IPR043926">
    <property type="entry name" value="ABCG_dom"/>
</dbReference>
<reference evidence="8" key="1">
    <citation type="submission" date="2020-11" db="EMBL/GenBank/DDBJ databases">
        <authorList>
            <person name="Tran Van P."/>
        </authorList>
    </citation>
    <scope>NUCLEOTIDE SEQUENCE</scope>
</reference>
<feature type="region of interest" description="Disordered" evidence="6">
    <location>
        <begin position="455"/>
        <end position="501"/>
    </location>
</feature>
<feature type="domain" description="ABC transporter family G" evidence="7">
    <location>
        <begin position="1"/>
        <end position="57"/>
    </location>
</feature>
<evidence type="ECO:0000256" key="6">
    <source>
        <dbReference type="SAM" id="MobiDB-lite"/>
    </source>
</evidence>
<dbReference type="PANTHER" id="PTHR48041">
    <property type="entry name" value="ABC TRANSPORTER G FAMILY MEMBER 28"/>
    <property type="match status" value="1"/>
</dbReference>
<feature type="compositionally biased region" description="Basic residues" evidence="6">
    <location>
        <begin position="304"/>
        <end position="333"/>
    </location>
</feature>
<keyword evidence="3" id="KW-0812">Transmembrane</keyword>
<keyword evidence="2" id="KW-0813">Transport</keyword>
<dbReference type="AlphaFoldDB" id="A0A7R9GAX7"/>
<feature type="region of interest" description="Disordered" evidence="6">
    <location>
        <begin position="200"/>
        <end position="247"/>
    </location>
</feature>
<evidence type="ECO:0000256" key="4">
    <source>
        <dbReference type="ARBA" id="ARBA00022989"/>
    </source>
</evidence>
<keyword evidence="5" id="KW-0472">Membrane</keyword>
<dbReference type="OrthoDB" id="66620at2759"/>
<protein>
    <recommendedName>
        <fullName evidence="7">ABC transporter family G domain-containing protein</fullName>
    </recommendedName>
</protein>
<evidence type="ECO:0000313" key="8">
    <source>
        <dbReference type="EMBL" id="CAD7274344.1"/>
    </source>
</evidence>
<comment type="subcellular location">
    <subcellularLocation>
        <location evidence="1">Membrane</location>
        <topology evidence="1">Multi-pass membrane protein</topology>
    </subcellularLocation>
</comment>
<feature type="compositionally biased region" description="Low complexity" evidence="6">
    <location>
        <begin position="466"/>
        <end position="491"/>
    </location>
</feature>